<keyword evidence="13" id="KW-1185">Reference proteome</keyword>
<proteinExistence type="inferred from homology"/>
<dbReference type="InterPro" id="IPR045051">
    <property type="entry name" value="SBT"/>
</dbReference>
<accession>A0A2G5C951</accession>
<evidence type="ECO:0000256" key="4">
    <source>
        <dbReference type="ARBA" id="ARBA00022801"/>
    </source>
</evidence>
<dbReference type="SUPFAM" id="SSF52743">
    <property type="entry name" value="Subtilisin-like"/>
    <property type="match status" value="1"/>
</dbReference>
<name>A0A2G5C951_AQUCA</name>
<dbReference type="Gene3D" id="3.30.70.80">
    <property type="entry name" value="Peptidase S8 propeptide/proteinase inhibitor I9"/>
    <property type="match status" value="1"/>
</dbReference>
<keyword evidence="3 8" id="KW-0732">Signal</keyword>
<evidence type="ECO:0000256" key="5">
    <source>
        <dbReference type="ARBA" id="ARBA00022825"/>
    </source>
</evidence>
<dbReference type="InterPro" id="IPR023828">
    <property type="entry name" value="Peptidase_S8_Ser-AS"/>
</dbReference>
<feature type="active site" description="Charge relay system" evidence="6 7">
    <location>
        <position position="564"/>
    </location>
</feature>
<dbReference type="Gene3D" id="2.60.40.2310">
    <property type="match status" value="1"/>
</dbReference>
<protein>
    <submittedName>
        <fullName evidence="12">Uncharacterized protein</fullName>
    </submittedName>
</protein>
<dbReference type="InterPro" id="IPR000209">
    <property type="entry name" value="Peptidase_S8/S53_dom"/>
</dbReference>
<keyword evidence="5 7" id="KW-0720">Serine protease</keyword>
<dbReference type="CDD" id="cd02120">
    <property type="entry name" value="PA_subtilisin_like"/>
    <property type="match status" value="1"/>
</dbReference>
<feature type="chain" id="PRO_5013686961" evidence="8">
    <location>
        <begin position="29"/>
        <end position="784"/>
    </location>
</feature>
<evidence type="ECO:0000259" key="11">
    <source>
        <dbReference type="Pfam" id="PF17766"/>
    </source>
</evidence>
<dbReference type="InterPro" id="IPR041469">
    <property type="entry name" value="Subtilisin-like_FN3"/>
</dbReference>
<dbReference type="GO" id="GO:0004252">
    <property type="term" value="F:serine-type endopeptidase activity"/>
    <property type="evidence" value="ECO:0007669"/>
    <property type="project" value="UniProtKB-UniRule"/>
</dbReference>
<evidence type="ECO:0000259" key="10">
    <source>
        <dbReference type="Pfam" id="PF05922"/>
    </source>
</evidence>
<dbReference type="Pfam" id="PF17766">
    <property type="entry name" value="fn3_6"/>
    <property type="match status" value="1"/>
</dbReference>
<evidence type="ECO:0000313" key="12">
    <source>
        <dbReference type="EMBL" id="PIA27815.1"/>
    </source>
</evidence>
<dbReference type="InterPro" id="IPR015500">
    <property type="entry name" value="Peptidase_S8_subtilisin-rel"/>
</dbReference>
<dbReference type="PANTHER" id="PTHR10795">
    <property type="entry name" value="PROPROTEIN CONVERTASE SUBTILISIN/KEXIN"/>
    <property type="match status" value="1"/>
</dbReference>
<dbReference type="Pfam" id="PF00082">
    <property type="entry name" value="Peptidase_S8"/>
    <property type="match status" value="1"/>
</dbReference>
<feature type="domain" description="Subtilisin-like protease fibronectin type-III" evidence="11">
    <location>
        <begin position="681"/>
        <end position="780"/>
    </location>
</feature>
<dbReference type="AlphaFoldDB" id="A0A2G5C951"/>
<gene>
    <name evidence="12" type="ORF">AQUCO_07500026v1</name>
</gene>
<feature type="active site" description="Charge relay system" evidence="6 7">
    <location>
        <position position="153"/>
    </location>
</feature>
<dbReference type="FunFam" id="3.40.50.200:FF:000006">
    <property type="entry name" value="Subtilisin-like protease SBT1.5"/>
    <property type="match status" value="1"/>
</dbReference>
<keyword evidence="2 7" id="KW-0645">Protease</keyword>
<dbReference type="PROSITE" id="PS00138">
    <property type="entry name" value="SUBTILASE_SER"/>
    <property type="match status" value="1"/>
</dbReference>
<feature type="domain" description="Inhibitor I9" evidence="10">
    <location>
        <begin position="37"/>
        <end position="116"/>
    </location>
</feature>
<dbReference type="InterPro" id="IPR010259">
    <property type="entry name" value="S8pro/Inhibitor_I9"/>
</dbReference>
<dbReference type="Gene3D" id="3.40.50.200">
    <property type="entry name" value="Peptidase S8/S53 domain"/>
    <property type="match status" value="1"/>
</dbReference>
<dbReference type="EMBL" id="KZ305092">
    <property type="protein sequence ID" value="PIA27815.1"/>
    <property type="molecule type" value="Genomic_DNA"/>
</dbReference>
<dbReference type="Gene3D" id="3.50.30.30">
    <property type="match status" value="1"/>
</dbReference>
<keyword evidence="4 7" id="KW-0378">Hydrolase</keyword>
<reference evidence="12 13" key="1">
    <citation type="submission" date="2017-09" db="EMBL/GenBank/DDBJ databases">
        <title>WGS assembly of Aquilegia coerulea Goldsmith.</title>
        <authorList>
            <person name="Hodges S."/>
            <person name="Kramer E."/>
            <person name="Nordborg M."/>
            <person name="Tomkins J."/>
            <person name="Borevitz J."/>
            <person name="Derieg N."/>
            <person name="Yan J."/>
            <person name="Mihaltcheva S."/>
            <person name="Hayes R.D."/>
            <person name="Rokhsar D."/>
        </authorList>
    </citation>
    <scope>NUCLEOTIDE SEQUENCE [LARGE SCALE GENOMIC DNA]</scope>
    <source>
        <strain evidence="13">cv. Goldsmith</strain>
    </source>
</reference>
<dbReference type="OrthoDB" id="10256524at2759"/>
<evidence type="ECO:0000313" key="13">
    <source>
        <dbReference type="Proteomes" id="UP000230069"/>
    </source>
</evidence>
<evidence type="ECO:0000256" key="7">
    <source>
        <dbReference type="PROSITE-ProRule" id="PRU01240"/>
    </source>
</evidence>
<dbReference type="STRING" id="218851.A0A2G5C951"/>
<dbReference type="Proteomes" id="UP000230069">
    <property type="component" value="Unassembled WGS sequence"/>
</dbReference>
<evidence type="ECO:0000256" key="8">
    <source>
        <dbReference type="SAM" id="SignalP"/>
    </source>
</evidence>
<evidence type="ECO:0000256" key="3">
    <source>
        <dbReference type="ARBA" id="ARBA00022729"/>
    </source>
</evidence>
<sequence>MKDDIRRMICCLLLFIFFFFTFLGQTRADTSGEKKSVYIVYTGAATSSTLHSSRETHIQLLISVLQRREHAEKRLVHSYSRGFSGCAVWLTKAEAHLLSKRSDVVSVFADPIYQLHTTRSWDFLQYDLETFSNPRLDSASLSDQPDTIIGILDTGIWPESDSFNDKGMGPVPSRWKGVCMAGHDFQASKCNRKLIGARYYNASGDDDDMANKKPNDEDQTARDIVGHGTHTASTAGGSSVPGASYYGLAEGTAKGGSPGSRIAVYRVCMSSGCRGSAILAAFDDAISDGVDVLSLSLGASAYSRPDFSTDPIAIGSFHAVEKEITVICSAGNDGPTSSTVVNAAPWILTVAATTIDRDFESDIVLGGNIVVKGEGIHFSNLKSSPTHHLIHGKSAKSSVGSNGDASNCFPSALNGDKIKGNIVLCDHSDDSYSKKEIKNAIKEFGGIGLILIDNLERSVASPSGDFPMTMVSSKEAAEILSYINSTKTPTATILPTVTVNKYKPAPMVAYFSSRGPSYQTENLLKPDVAAPGVNILAAWIQTNDTEEVPAGKKPTLYNLISGTSMSCPHVSGIAATIKSMNPSWSPSAIKSAIMTTATQTNNKKLPMMTDSGSLATPYDYGAGEVSPTGALQPGLVYEATTNDYLQFLCNYGYGLSTIKLITTLHSGFKCSDNSTKEMISQLNYPTIAISHPTMKGSKSVNRTVTNVGADDETTYTVSVISPDGLDVEVVPKMLKFTKAERKLSYRVVFSTTASSPRNSDLFGSLTWTNGKYSVRTPFVISGSS</sequence>
<evidence type="ECO:0000256" key="2">
    <source>
        <dbReference type="ARBA" id="ARBA00022670"/>
    </source>
</evidence>
<dbReference type="InterPro" id="IPR037045">
    <property type="entry name" value="S8pro/Inhibitor_I9_sf"/>
</dbReference>
<feature type="signal peptide" evidence="8">
    <location>
        <begin position="1"/>
        <end position="28"/>
    </location>
</feature>
<evidence type="ECO:0000259" key="9">
    <source>
        <dbReference type="Pfam" id="PF00082"/>
    </source>
</evidence>
<dbReference type="Pfam" id="PF05922">
    <property type="entry name" value="Inhibitor_I9"/>
    <property type="match status" value="1"/>
</dbReference>
<dbReference type="CDD" id="cd04852">
    <property type="entry name" value="Peptidases_S8_3"/>
    <property type="match status" value="1"/>
</dbReference>
<dbReference type="FunCoup" id="A0A2G5C951">
    <property type="interactions" value="23"/>
</dbReference>
<evidence type="ECO:0000256" key="1">
    <source>
        <dbReference type="ARBA" id="ARBA00011073"/>
    </source>
</evidence>
<dbReference type="InterPro" id="IPR034197">
    <property type="entry name" value="Peptidases_S8_3"/>
</dbReference>
<dbReference type="InterPro" id="IPR036852">
    <property type="entry name" value="Peptidase_S8/S53_dom_sf"/>
</dbReference>
<evidence type="ECO:0000256" key="6">
    <source>
        <dbReference type="PIRSR" id="PIRSR615500-1"/>
    </source>
</evidence>
<dbReference type="PRINTS" id="PR00723">
    <property type="entry name" value="SUBTILISIN"/>
</dbReference>
<dbReference type="InParanoid" id="A0A2G5C951"/>
<dbReference type="PROSITE" id="PS51892">
    <property type="entry name" value="SUBTILASE"/>
    <property type="match status" value="1"/>
</dbReference>
<dbReference type="GO" id="GO:0006508">
    <property type="term" value="P:proteolysis"/>
    <property type="evidence" value="ECO:0007669"/>
    <property type="project" value="UniProtKB-KW"/>
</dbReference>
<comment type="similarity">
    <text evidence="1 7">Belongs to the peptidase S8 family.</text>
</comment>
<feature type="domain" description="Peptidase S8/S53" evidence="9">
    <location>
        <begin position="146"/>
        <end position="622"/>
    </location>
</feature>
<organism evidence="12 13">
    <name type="scientific">Aquilegia coerulea</name>
    <name type="common">Rocky mountain columbine</name>
    <dbReference type="NCBI Taxonomy" id="218851"/>
    <lineage>
        <taxon>Eukaryota</taxon>
        <taxon>Viridiplantae</taxon>
        <taxon>Streptophyta</taxon>
        <taxon>Embryophyta</taxon>
        <taxon>Tracheophyta</taxon>
        <taxon>Spermatophyta</taxon>
        <taxon>Magnoliopsida</taxon>
        <taxon>Ranunculales</taxon>
        <taxon>Ranunculaceae</taxon>
        <taxon>Thalictroideae</taxon>
        <taxon>Aquilegia</taxon>
    </lineage>
</organism>
<feature type="active site" description="Charge relay system" evidence="6 7">
    <location>
        <position position="227"/>
    </location>
</feature>